<evidence type="ECO:0000313" key="1">
    <source>
        <dbReference type="EMBL" id="PJN64526.1"/>
    </source>
</evidence>
<dbReference type="Proteomes" id="UP000236165">
    <property type="component" value="Unassembled WGS sequence"/>
</dbReference>
<evidence type="ECO:0008006" key="3">
    <source>
        <dbReference type="Google" id="ProtNLM"/>
    </source>
</evidence>
<evidence type="ECO:0000313" key="2">
    <source>
        <dbReference type="Proteomes" id="UP000236165"/>
    </source>
</evidence>
<organism evidence="1 2">
    <name type="scientific">Bacillus mycoides</name>
    <dbReference type="NCBI Taxonomy" id="1405"/>
    <lineage>
        <taxon>Bacteria</taxon>
        <taxon>Bacillati</taxon>
        <taxon>Bacillota</taxon>
        <taxon>Bacilli</taxon>
        <taxon>Bacillales</taxon>
        <taxon>Bacillaceae</taxon>
        <taxon>Bacillus</taxon>
        <taxon>Bacillus cereus group</taxon>
    </lineage>
</organism>
<comment type="caution">
    <text evidence="1">The sequence shown here is derived from an EMBL/GenBank/DDBJ whole genome shotgun (WGS) entry which is preliminary data.</text>
</comment>
<reference evidence="1 2" key="1">
    <citation type="submission" date="2016-10" db="EMBL/GenBank/DDBJ databases">
        <title>Genome Sequence of Bacillus weihenstephanensis GM6LP.</title>
        <authorList>
            <person name="Poehlein A."/>
            <person name="Wemheuer F."/>
            <person name="Hollensteiner J."/>
            <person name="Wemheuer B."/>
        </authorList>
    </citation>
    <scope>NUCLEOTIDE SEQUENCE [LARGE SCALE GENOMIC DNA]</scope>
    <source>
        <strain evidence="1 2">GM6LP</strain>
    </source>
</reference>
<name>A0AAP8GSW1_BACMY</name>
<dbReference type="EMBL" id="MKZQ01000070">
    <property type="protein sequence ID" value="PJN64526.1"/>
    <property type="molecule type" value="Genomic_DNA"/>
</dbReference>
<dbReference type="RefSeq" id="WP_103458698.1">
    <property type="nucleotide sequence ID" value="NZ_MKZP01000068.1"/>
</dbReference>
<gene>
    <name evidence="1" type="ORF">BACWE_50920</name>
</gene>
<accession>A0AAP8GSW1</accession>
<sequence length="119" mass="14099">MGLYFHNKTIYPLQIVLAYFDPQCESDGINKWRKTGWFLIDPGKTNLVWNGSAKNKKFLYYSEDRNNLGYIWSGNIFTHIPYRRFNRCWDITSTEPGRRLGLKVFTATTNNYTLNFILE</sequence>
<proteinExistence type="predicted"/>
<dbReference type="AlphaFoldDB" id="A0AAP8GSW1"/>
<protein>
    <recommendedName>
        <fullName evidence="3">DUF1036 domain-containing protein</fullName>
    </recommendedName>
</protein>